<name>A0A2P8CY14_9BACT</name>
<proteinExistence type="predicted"/>
<accession>A0A2P8CY14</accession>
<evidence type="ECO:0000313" key="2">
    <source>
        <dbReference type="Proteomes" id="UP000240572"/>
    </source>
</evidence>
<dbReference type="NCBIfam" id="NF038153">
    <property type="entry name" value="lant_leader_L1a"/>
    <property type="match status" value="1"/>
</dbReference>
<reference evidence="1 2" key="1">
    <citation type="submission" date="2018-03" db="EMBL/GenBank/DDBJ databases">
        <title>Genomic Encyclopedia of Type Strains, Phase III (KMG-III): the genomes of soil and plant-associated and newly described type strains.</title>
        <authorList>
            <person name="Whitman W."/>
        </authorList>
    </citation>
    <scope>NUCLEOTIDE SEQUENCE [LARGE SCALE GENOMIC DNA]</scope>
    <source>
        <strain evidence="1 2">CGMCC 1.12700</strain>
    </source>
</reference>
<dbReference type="EMBL" id="PYGD01000010">
    <property type="protein sequence ID" value="PSK89827.1"/>
    <property type="molecule type" value="Genomic_DNA"/>
</dbReference>
<gene>
    <name evidence="1" type="ORF">B0I18_110128</name>
</gene>
<dbReference type="InterPro" id="IPR058238">
    <property type="entry name" value="Lant_leader_dom"/>
</dbReference>
<comment type="caution">
    <text evidence="1">The sequence shown here is derived from an EMBL/GenBank/DDBJ whole genome shotgun (WGS) entry which is preliminary data.</text>
</comment>
<dbReference type="Proteomes" id="UP000240572">
    <property type="component" value="Unassembled WGS sequence"/>
</dbReference>
<dbReference type="RefSeq" id="WP_219906019.1">
    <property type="nucleotide sequence ID" value="NZ_PYGD01000010.1"/>
</dbReference>
<sequence>MKKKSLGNKLCLGKSVIVALNTDLSVFKGGASEGLSSMIMNCDAHCATNQKSICDTLCMSDNCTGATTICQTWQPCP</sequence>
<keyword evidence="2" id="KW-1185">Reference proteome</keyword>
<organism evidence="1 2">
    <name type="scientific">Taibaiella chishuiensis</name>
    <dbReference type="NCBI Taxonomy" id="1434707"/>
    <lineage>
        <taxon>Bacteria</taxon>
        <taxon>Pseudomonadati</taxon>
        <taxon>Bacteroidota</taxon>
        <taxon>Chitinophagia</taxon>
        <taxon>Chitinophagales</taxon>
        <taxon>Chitinophagaceae</taxon>
        <taxon>Taibaiella</taxon>
    </lineage>
</organism>
<protein>
    <submittedName>
        <fullName evidence="1">Uncharacterized protein</fullName>
    </submittedName>
</protein>
<evidence type="ECO:0000313" key="1">
    <source>
        <dbReference type="EMBL" id="PSK89827.1"/>
    </source>
</evidence>
<dbReference type="AlphaFoldDB" id="A0A2P8CY14"/>